<evidence type="ECO:0000256" key="1">
    <source>
        <dbReference type="ARBA" id="ARBA00010995"/>
    </source>
</evidence>
<dbReference type="InterPro" id="IPR002504">
    <property type="entry name" value="NADK"/>
</dbReference>
<reference evidence="6 7" key="1">
    <citation type="submission" date="2019-01" db="EMBL/GenBank/DDBJ databases">
        <title>Genomes sequencing and comparative genomics of infectious freshwater microsporidia, Cucumispora dikerogammari and Thelohania contejeani.</title>
        <authorList>
            <person name="Cormier A."/>
            <person name="Giraud I."/>
            <person name="Wattier R."/>
            <person name="Teixeira M."/>
            <person name="Grandjean F."/>
            <person name="Rigaud T."/>
            <person name="Cordaux R."/>
        </authorList>
    </citation>
    <scope>NUCLEOTIDE SEQUENCE [LARGE SCALE GENOMIC DNA]</scope>
    <source>
        <strain evidence="6">T1</strain>
        <tissue evidence="6">Spores</tissue>
    </source>
</reference>
<keyword evidence="5" id="KW-0520">NAD</keyword>
<dbReference type="Gene3D" id="2.60.200.30">
    <property type="entry name" value="Probable inorganic polyphosphate/atp-NAD kinase, domain 2"/>
    <property type="match status" value="1"/>
</dbReference>
<dbReference type="SUPFAM" id="SSF111331">
    <property type="entry name" value="NAD kinase/diacylglycerol kinase-like"/>
    <property type="match status" value="1"/>
</dbReference>
<organism evidence="6 7">
    <name type="scientific">Astathelohania contejeani</name>
    <dbReference type="NCBI Taxonomy" id="164912"/>
    <lineage>
        <taxon>Eukaryota</taxon>
        <taxon>Fungi</taxon>
        <taxon>Fungi incertae sedis</taxon>
        <taxon>Microsporidia</taxon>
        <taxon>Astathelohaniidae</taxon>
        <taxon>Astathelohania</taxon>
    </lineage>
</organism>
<name>A0ABQ7I279_9MICR</name>
<accession>A0ABQ7I279</accession>
<dbReference type="Proteomes" id="UP001516464">
    <property type="component" value="Unassembled WGS sequence"/>
</dbReference>
<dbReference type="PANTHER" id="PTHR20275">
    <property type="entry name" value="NAD KINASE"/>
    <property type="match status" value="1"/>
</dbReference>
<dbReference type="Gene3D" id="3.40.50.10330">
    <property type="entry name" value="Probable inorganic polyphosphate/atp-NAD kinase, domain 1"/>
    <property type="match status" value="1"/>
</dbReference>
<protein>
    <submittedName>
        <fullName evidence="6">NAD kinase</fullName>
    </submittedName>
</protein>
<evidence type="ECO:0000256" key="4">
    <source>
        <dbReference type="ARBA" id="ARBA00022857"/>
    </source>
</evidence>
<keyword evidence="3 6" id="KW-0418">Kinase</keyword>
<dbReference type="InterPro" id="IPR016064">
    <property type="entry name" value="NAD/diacylglycerol_kinase_sf"/>
</dbReference>
<evidence type="ECO:0000256" key="2">
    <source>
        <dbReference type="ARBA" id="ARBA00022679"/>
    </source>
</evidence>
<comment type="caution">
    <text evidence="6">The sequence shown here is derived from an EMBL/GenBank/DDBJ whole genome shotgun (WGS) entry which is preliminary data.</text>
</comment>
<comment type="similarity">
    <text evidence="1">Belongs to the NAD kinase family.</text>
</comment>
<proteinExistence type="inferred from homology"/>
<gene>
    <name evidence="6" type="primary">nadK</name>
    <name evidence="6" type="ORF">TCON_0299</name>
</gene>
<evidence type="ECO:0000256" key="3">
    <source>
        <dbReference type="ARBA" id="ARBA00022777"/>
    </source>
</evidence>
<keyword evidence="4" id="KW-0521">NADP</keyword>
<dbReference type="Pfam" id="PF20143">
    <property type="entry name" value="NAD_kinase_C"/>
    <property type="match status" value="1"/>
</dbReference>
<evidence type="ECO:0000313" key="7">
    <source>
        <dbReference type="Proteomes" id="UP001516464"/>
    </source>
</evidence>
<keyword evidence="7" id="KW-1185">Reference proteome</keyword>
<dbReference type="EMBL" id="SBIQ01000011">
    <property type="protein sequence ID" value="KAF7684510.1"/>
    <property type="molecule type" value="Genomic_DNA"/>
</dbReference>
<keyword evidence="2" id="KW-0808">Transferase</keyword>
<dbReference type="HAMAP" id="MF_00361">
    <property type="entry name" value="NAD_kinase"/>
    <property type="match status" value="1"/>
</dbReference>
<sequence length="251" mass="28211">MYALFSYKNSEDKIKTAKRISEIIPCIELDKINNETWPKLKGVIMLGGDGTILRGLAKLKMKLPPPVFAFNYGSFGCLCPLEEGNIQDILKNDFNYIYRKRLKVTNGEYFLNDAIVTTKEKGRAALFTIYVDSIFIFEFRGDGVIIATPTGSSAYNLSANGPLIHHNCDVILITPLCPLRSNLKPFIIPLESKINIRVDKDPIYILDGDVPTPFKNTLEITYDGSIVRFASLDTPQNYFSKLTHQLFTSGI</sequence>
<dbReference type="InterPro" id="IPR017438">
    <property type="entry name" value="ATP-NAD_kinase_N"/>
</dbReference>
<dbReference type="GO" id="GO:0016301">
    <property type="term" value="F:kinase activity"/>
    <property type="evidence" value="ECO:0007669"/>
    <property type="project" value="UniProtKB-KW"/>
</dbReference>
<dbReference type="PANTHER" id="PTHR20275:SF0">
    <property type="entry name" value="NAD KINASE"/>
    <property type="match status" value="1"/>
</dbReference>
<evidence type="ECO:0000313" key="6">
    <source>
        <dbReference type="EMBL" id="KAF7684510.1"/>
    </source>
</evidence>
<dbReference type="InterPro" id="IPR017437">
    <property type="entry name" value="ATP-NAD_kinase_PpnK-typ_C"/>
</dbReference>
<evidence type="ECO:0000256" key="5">
    <source>
        <dbReference type="ARBA" id="ARBA00023027"/>
    </source>
</evidence>